<name>A0ACB5SEB8_9PEZI</name>
<evidence type="ECO:0000313" key="2">
    <source>
        <dbReference type="Proteomes" id="UP001165186"/>
    </source>
</evidence>
<gene>
    <name evidence="1" type="primary">g7135</name>
    <name evidence="1" type="ORF">NpPPO83_00007135</name>
</gene>
<organism evidence="1 2">
    <name type="scientific">Neofusicoccum parvum</name>
    <dbReference type="NCBI Taxonomy" id="310453"/>
    <lineage>
        <taxon>Eukaryota</taxon>
        <taxon>Fungi</taxon>
        <taxon>Dikarya</taxon>
        <taxon>Ascomycota</taxon>
        <taxon>Pezizomycotina</taxon>
        <taxon>Dothideomycetes</taxon>
        <taxon>Dothideomycetes incertae sedis</taxon>
        <taxon>Botryosphaeriales</taxon>
        <taxon>Botryosphaeriaceae</taxon>
        <taxon>Neofusicoccum</taxon>
    </lineage>
</organism>
<accession>A0ACB5SEB8</accession>
<dbReference type="EMBL" id="BSXG01000078">
    <property type="protein sequence ID" value="GME37171.1"/>
    <property type="molecule type" value="Genomic_DNA"/>
</dbReference>
<protein>
    <submittedName>
        <fullName evidence="1">Uncharacterized protein</fullName>
    </submittedName>
</protein>
<keyword evidence="2" id="KW-1185">Reference proteome</keyword>
<reference evidence="1" key="1">
    <citation type="submission" date="2024-09" db="EMBL/GenBank/DDBJ databases">
        <title>Draft Genome Sequences of Neofusicoccum parvum.</title>
        <authorList>
            <person name="Ashida A."/>
            <person name="Camagna M."/>
            <person name="Tanaka A."/>
            <person name="Takemoto D."/>
        </authorList>
    </citation>
    <scope>NUCLEOTIDE SEQUENCE</scope>
    <source>
        <strain evidence="1">PPO83</strain>
    </source>
</reference>
<sequence length="297" mass="33398">MPRRKRTADPTIQAPLASAAAPANASPPPAPPRKRARRFKTPPDARVHTSHKPRVRHRNHPDSGVGENFHSVPYPLGLLPHSSWHVLHHRRDPSSTEHHFVCPACRKHRSFPSAYRQKLFLVAERLSWEDGVVPTAERELNQELTWDVNFQLGIEDPVMEDPEQVLGGKNSKTNQWFPFENEVDCAASMRLVARADCLSERSYDVWSKMMDTLYTVLETDAEKEASASLCMPSQPGSGERLGAVGKKAEFYSLLDAIERTSYIGAQYLEAYADHLRDDLCDGCWWAYNTAADDALPG</sequence>
<dbReference type="Proteomes" id="UP001165186">
    <property type="component" value="Unassembled WGS sequence"/>
</dbReference>
<comment type="caution">
    <text evidence="1">The sequence shown here is derived from an EMBL/GenBank/DDBJ whole genome shotgun (WGS) entry which is preliminary data.</text>
</comment>
<proteinExistence type="predicted"/>
<evidence type="ECO:0000313" key="1">
    <source>
        <dbReference type="EMBL" id="GME37171.1"/>
    </source>
</evidence>